<evidence type="ECO:0000313" key="3">
    <source>
        <dbReference type="Proteomes" id="UP000627538"/>
    </source>
</evidence>
<feature type="transmembrane region" description="Helical" evidence="1">
    <location>
        <begin position="20"/>
        <end position="37"/>
    </location>
</feature>
<keyword evidence="1" id="KW-1133">Transmembrane helix</keyword>
<comment type="caution">
    <text evidence="2">The sequence shown here is derived from an EMBL/GenBank/DDBJ whole genome shotgun (WGS) entry which is preliminary data.</text>
</comment>
<keyword evidence="1" id="KW-0472">Membrane</keyword>
<dbReference type="InterPro" id="IPR009898">
    <property type="entry name" value="DUF1440"/>
</dbReference>
<dbReference type="Proteomes" id="UP000627538">
    <property type="component" value="Unassembled WGS sequence"/>
</dbReference>
<feature type="transmembrane region" description="Helical" evidence="1">
    <location>
        <begin position="81"/>
        <end position="101"/>
    </location>
</feature>
<keyword evidence="1" id="KW-0812">Transmembrane</keyword>
<protein>
    <submittedName>
        <fullName evidence="2">YagU family protein</fullName>
    </submittedName>
</protein>
<organism evidence="2 3">
    <name type="scientific">Nanchangia anserum</name>
    <dbReference type="NCBI Taxonomy" id="2692125"/>
    <lineage>
        <taxon>Bacteria</taxon>
        <taxon>Bacillati</taxon>
        <taxon>Actinomycetota</taxon>
        <taxon>Actinomycetes</taxon>
        <taxon>Actinomycetales</taxon>
        <taxon>Actinomycetaceae</taxon>
        <taxon>Nanchangia</taxon>
    </lineage>
</organism>
<evidence type="ECO:0000313" key="2">
    <source>
        <dbReference type="EMBL" id="MBD3689279.1"/>
    </source>
</evidence>
<keyword evidence="3" id="KW-1185">Reference proteome</keyword>
<name>A0A8I0G8U8_9ACTO</name>
<reference evidence="2 3" key="1">
    <citation type="submission" date="2020-08" db="EMBL/GenBank/DDBJ databases">
        <title>Winkia gen. nov., sp. nov., isolated from faeces of the Anser albifrons in China.</title>
        <authorList>
            <person name="Liu Q."/>
        </authorList>
    </citation>
    <scope>NUCLEOTIDE SEQUENCE [LARGE SCALE GENOMIC DNA]</scope>
    <source>
        <strain evidence="2 3">C62</strain>
    </source>
</reference>
<gene>
    <name evidence="2" type="ORF">H8R10_03410</name>
</gene>
<accession>A0A8I0G8U8</accession>
<dbReference type="AlphaFoldDB" id="A0A8I0G8U8"/>
<sequence length="185" mass="21126">MTRQGDNVTDAKRRRIPQAAIAGLIAGIISAIIKFGWEVPLPPRTPERNATNPPQELLQQLGFSESFTHQTYSWLGNHMPWVSFIVHFAFSIAFALIYCIVAEYYPRIKLWQGVAFGIIVWIAFHIIIMPAMGTVPAPWDQPFGEHFSELFGHAVWMWVIEIVRRDMRNRLTHEPDAEVALGSTR</sequence>
<dbReference type="Pfam" id="PF07274">
    <property type="entry name" value="DUF1440"/>
    <property type="match status" value="1"/>
</dbReference>
<dbReference type="EMBL" id="JACRUO010000001">
    <property type="protein sequence ID" value="MBD3689279.1"/>
    <property type="molecule type" value="Genomic_DNA"/>
</dbReference>
<feature type="transmembrane region" description="Helical" evidence="1">
    <location>
        <begin position="113"/>
        <end position="135"/>
    </location>
</feature>
<proteinExistence type="predicted"/>
<evidence type="ECO:0000256" key="1">
    <source>
        <dbReference type="SAM" id="Phobius"/>
    </source>
</evidence>